<dbReference type="OrthoDB" id="3242676at2"/>
<keyword evidence="2" id="KW-1185">Reference proteome</keyword>
<accession>A0A1H7Y9B3</accession>
<dbReference type="EMBL" id="FOAP01000016">
    <property type="protein sequence ID" value="SEM41917.1"/>
    <property type="molecule type" value="Genomic_DNA"/>
</dbReference>
<name>A0A1H7Y9B3_STIAU</name>
<reference evidence="2" key="1">
    <citation type="submission" date="2016-10" db="EMBL/GenBank/DDBJ databases">
        <authorList>
            <person name="Varghese N."/>
            <person name="Submissions S."/>
        </authorList>
    </citation>
    <scope>NUCLEOTIDE SEQUENCE [LARGE SCALE GENOMIC DNA]</scope>
    <source>
        <strain evidence="2">DSM 17044</strain>
    </source>
</reference>
<dbReference type="InterPro" id="IPR043755">
    <property type="entry name" value="DUF5701"/>
</dbReference>
<dbReference type="AlphaFoldDB" id="A0A1H7Y9B3"/>
<protein>
    <submittedName>
        <fullName evidence="1">Uncharacterized protein</fullName>
    </submittedName>
</protein>
<evidence type="ECO:0000313" key="2">
    <source>
        <dbReference type="Proteomes" id="UP000182719"/>
    </source>
</evidence>
<dbReference type="Pfam" id="PF18959">
    <property type="entry name" value="DUF5701"/>
    <property type="match status" value="1"/>
</dbReference>
<proteinExistence type="predicted"/>
<sequence>MRTQMSTEDSFDTEFDRQLDTLVALGYPALMGLQAQGFRALAEPLRPLLREQVSGAPAPRHEVAPFVLVVSGAQIPVSQRISLVTWGGRPGVLSPHFADADTFRPTVELPAAALYALLRVERGEEFCGVRPAEAAQVLAGRGRTLLTIEEGLCFLHASPASLEKNKCFHTGASRGTDRRVPALWISQRAPVLGWCWEQNHHTWLGVASAEARLSAEGSSAL</sequence>
<dbReference type="Proteomes" id="UP000182719">
    <property type="component" value="Unassembled WGS sequence"/>
</dbReference>
<organism evidence="1 2">
    <name type="scientific">Stigmatella aurantiaca</name>
    <dbReference type="NCBI Taxonomy" id="41"/>
    <lineage>
        <taxon>Bacteria</taxon>
        <taxon>Pseudomonadati</taxon>
        <taxon>Myxococcota</taxon>
        <taxon>Myxococcia</taxon>
        <taxon>Myxococcales</taxon>
        <taxon>Cystobacterineae</taxon>
        <taxon>Archangiaceae</taxon>
        <taxon>Stigmatella</taxon>
    </lineage>
</organism>
<evidence type="ECO:0000313" key="1">
    <source>
        <dbReference type="EMBL" id="SEM41917.1"/>
    </source>
</evidence>
<gene>
    <name evidence="1" type="ORF">SAMN05444354_116123</name>
</gene>